<name>A0A3M2ZLR8_PSEYM</name>
<accession>A0A3M2ZLR8</accession>
<dbReference type="AlphaFoldDB" id="A0A3M2ZLR8"/>
<proteinExistence type="predicted"/>
<dbReference type="EMBL" id="RBNL01001505">
    <property type="protein sequence ID" value="RML88928.1"/>
    <property type="molecule type" value="Genomic_DNA"/>
</dbReference>
<organism evidence="1 2">
    <name type="scientific">Pseudomonas syringae pv. maculicola</name>
    <dbReference type="NCBI Taxonomy" id="59511"/>
    <lineage>
        <taxon>Bacteria</taxon>
        <taxon>Pseudomonadati</taxon>
        <taxon>Pseudomonadota</taxon>
        <taxon>Gammaproteobacteria</taxon>
        <taxon>Pseudomonadales</taxon>
        <taxon>Pseudomonadaceae</taxon>
        <taxon>Pseudomonas</taxon>
    </lineage>
</organism>
<gene>
    <name evidence="1" type="ORF">APX70_00317</name>
</gene>
<feature type="non-terminal residue" evidence="1">
    <location>
        <position position="80"/>
    </location>
</feature>
<comment type="caution">
    <text evidence="1">The sequence shown here is derived from an EMBL/GenBank/DDBJ whole genome shotgun (WGS) entry which is preliminary data.</text>
</comment>
<evidence type="ECO:0000313" key="2">
    <source>
        <dbReference type="Proteomes" id="UP000282378"/>
    </source>
</evidence>
<protein>
    <submittedName>
        <fullName evidence="1">Uncharacterized protein</fullName>
    </submittedName>
</protein>
<reference evidence="1 2" key="1">
    <citation type="submission" date="2018-08" db="EMBL/GenBank/DDBJ databases">
        <title>Recombination of ecologically and evolutionarily significant loci maintains genetic cohesion in the Pseudomonas syringae species complex.</title>
        <authorList>
            <person name="Dillon M."/>
            <person name="Thakur S."/>
            <person name="Almeida R.N.D."/>
            <person name="Weir B.S."/>
            <person name="Guttman D.S."/>
        </authorList>
    </citation>
    <scope>NUCLEOTIDE SEQUENCE [LARGE SCALE GENOMIC DNA]</scope>
    <source>
        <strain evidence="1 2">88_10</strain>
    </source>
</reference>
<sequence>MAICRVGVLVLRRLAVEANFPAHPGQDKGQIGNVRVMVSAGERTFALRDVSKRCTPIGALFCGASVQQVLQCRQAIGLGD</sequence>
<dbReference type="Proteomes" id="UP000282378">
    <property type="component" value="Unassembled WGS sequence"/>
</dbReference>
<evidence type="ECO:0000313" key="1">
    <source>
        <dbReference type="EMBL" id="RML88928.1"/>
    </source>
</evidence>